<evidence type="ECO:0000313" key="3">
    <source>
        <dbReference type="EnsemblMetazoa" id="XP_030841044"/>
    </source>
</evidence>
<dbReference type="OMA" id="ALLPCAY"/>
<feature type="region of interest" description="Disordered" evidence="1">
    <location>
        <begin position="566"/>
        <end position="785"/>
    </location>
</feature>
<feature type="compositionally biased region" description="Basic and acidic residues" evidence="1">
    <location>
        <begin position="759"/>
        <end position="782"/>
    </location>
</feature>
<protein>
    <recommendedName>
        <fullName evidence="2">KATNIP domain-containing protein</fullName>
    </recommendedName>
</protein>
<keyword evidence="4" id="KW-1185">Reference proteome</keyword>
<evidence type="ECO:0000256" key="1">
    <source>
        <dbReference type="SAM" id="MobiDB-lite"/>
    </source>
</evidence>
<feature type="region of interest" description="Disordered" evidence="1">
    <location>
        <begin position="821"/>
        <end position="841"/>
    </location>
</feature>
<feature type="domain" description="KATNIP" evidence="2">
    <location>
        <begin position="882"/>
        <end position="1011"/>
    </location>
</feature>
<evidence type="ECO:0000313" key="4">
    <source>
        <dbReference type="Proteomes" id="UP000007110"/>
    </source>
</evidence>
<dbReference type="InterPro" id="IPR027859">
    <property type="entry name" value="KATNIP_dom"/>
</dbReference>
<dbReference type="PANTHER" id="PTHR21534">
    <property type="entry name" value="KATANIN-INTERACTING PROTEIN"/>
    <property type="match status" value="1"/>
</dbReference>
<feature type="compositionally biased region" description="Polar residues" evidence="1">
    <location>
        <begin position="1524"/>
        <end position="1535"/>
    </location>
</feature>
<accession>A0A7M7NY85</accession>
<feature type="region of interest" description="Disordered" evidence="1">
    <location>
        <begin position="371"/>
        <end position="412"/>
    </location>
</feature>
<feature type="compositionally biased region" description="Basic residues" evidence="1">
    <location>
        <begin position="651"/>
        <end position="661"/>
    </location>
</feature>
<feature type="region of interest" description="Disordered" evidence="1">
    <location>
        <begin position="450"/>
        <end position="538"/>
    </location>
</feature>
<reference evidence="3" key="2">
    <citation type="submission" date="2021-01" db="UniProtKB">
        <authorList>
            <consortium name="EnsemblMetazoa"/>
        </authorList>
    </citation>
    <scope>IDENTIFICATION</scope>
</reference>
<dbReference type="InParanoid" id="A0A7M7NY85"/>
<feature type="region of interest" description="Disordered" evidence="1">
    <location>
        <begin position="1"/>
        <end position="82"/>
    </location>
</feature>
<reference evidence="4" key="1">
    <citation type="submission" date="2015-02" db="EMBL/GenBank/DDBJ databases">
        <title>Genome sequencing for Strongylocentrotus purpuratus.</title>
        <authorList>
            <person name="Murali S."/>
            <person name="Liu Y."/>
            <person name="Vee V."/>
            <person name="English A."/>
            <person name="Wang M."/>
            <person name="Skinner E."/>
            <person name="Han Y."/>
            <person name="Muzny D.M."/>
            <person name="Worley K.C."/>
            <person name="Gibbs R.A."/>
        </authorList>
    </citation>
    <scope>NUCLEOTIDE SEQUENCE</scope>
</reference>
<dbReference type="KEGG" id="spu:580565"/>
<feature type="compositionally biased region" description="Basic and acidic residues" evidence="1">
    <location>
        <begin position="1083"/>
        <end position="1099"/>
    </location>
</feature>
<feature type="domain" description="KATNIP" evidence="2">
    <location>
        <begin position="180"/>
        <end position="350"/>
    </location>
</feature>
<proteinExistence type="predicted"/>
<feature type="compositionally biased region" description="Low complexity" evidence="1">
    <location>
        <begin position="158"/>
        <end position="169"/>
    </location>
</feature>
<feature type="region of interest" description="Disordered" evidence="1">
    <location>
        <begin position="1504"/>
        <end position="1535"/>
    </location>
</feature>
<dbReference type="GeneID" id="580565"/>
<feature type="compositionally biased region" description="Polar residues" evidence="1">
    <location>
        <begin position="596"/>
        <end position="610"/>
    </location>
</feature>
<dbReference type="CTD" id="23247"/>
<dbReference type="RefSeq" id="XP_030841044.1">
    <property type="nucleotide sequence ID" value="XM_030985184.1"/>
</dbReference>
<dbReference type="PANTHER" id="PTHR21534:SF0">
    <property type="entry name" value="KATANIN-INTERACTING PROTEIN"/>
    <property type="match status" value="1"/>
</dbReference>
<feature type="compositionally biased region" description="Acidic residues" evidence="1">
    <location>
        <begin position="828"/>
        <end position="841"/>
    </location>
</feature>
<feature type="domain" description="KATNIP" evidence="2">
    <location>
        <begin position="1121"/>
        <end position="1446"/>
    </location>
</feature>
<dbReference type="Proteomes" id="UP000007110">
    <property type="component" value="Unassembled WGS sequence"/>
</dbReference>
<feature type="compositionally biased region" description="Basic and acidic residues" evidence="1">
    <location>
        <begin position="612"/>
        <end position="650"/>
    </location>
</feature>
<dbReference type="Pfam" id="PF14652">
    <property type="entry name" value="DUF4457"/>
    <property type="match status" value="3"/>
</dbReference>
<organism evidence="3 4">
    <name type="scientific">Strongylocentrotus purpuratus</name>
    <name type="common">Purple sea urchin</name>
    <dbReference type="NCBI Taxonomy" id="7668"/>
    <lineage>
        <taxon>Eukaryota</taxon>
        <taxon>Metazoa</taxon>
        <taxon>Echinodermata</taxon>
        <taxon>Eleutherozoa</taxon>
        <taxon>Echinozoa</taxon>
        <taxon>Echinoidea</taxon>
        <taxon>Euechinoidea</taxon>
        <taxon>Echinacea</taxon>
        <taxon>Camarodonta</taxon>
        <taxon>Echinidea</taxon>
        <taxon>Strongylocentrotidae</taxon>
        <taxon>Strongylocentrotus</taxon>
    </lineage>
</organism>
<feature type="region of interest" description="Disordered" evidence="1">
    <location>
        <begin position="113"/>
        <end position="169"/>
    </location>
</feature>
<dbReference type="InterPro" id="IPR026704">
    <property type="entry name" value="KATNIP"/>
</dbReference>
<sequence length="1535" mass="170954">MAAENKVAKATRTQSRARTAPKEETKPISPSPADMPKRPVTVILRHGEQDQADIDHDDLEGKETTEELSASTDSSSHDPLLNSQNLDDLKLAMALEKVKDMDAKSQRRLLKVLGRLEDSTSPRSSRNTPRRHQPPGQSTTEGAGHSDIFTGPKLAPRSKSASSSKSSSLETSSSDLEVIIEINSNWGHPSRVGVTEVQFFDLEGQRLTLQPSGLDVRNASESKGELANIVNARMKTTKERNMWSCEYEKGSPVLLLFRIPASSAGSGISKMRIWNFNKTLKDLSIGIKEARILLQDKTIWEGTLDKGCGNQVFDYSTTIPIPIENATTKDILGNSVPSNASNQEKQIATMNPNVQRTEQSKQVKNVEQRLHGAGDKNLGSKQPQSKSLEGRLLNPNKSNSNSNGNEDEDGSGELRRSIAFDIDLDLFPSKVKPAQDAKLDQTLSRDLTQTLIDKKKTKGQTVSKPKPSSAAEPQKPHSSTSSAPKGENPKISVDPKHATPALSESVEPSVKDSVGVSQDLGLRPSVSESFNPEDPRQTIRCETRVLMRSTDTSLDLPVVDDSIQIYASPNTSLDASREKTPLADDDITPRAVPMAMSSSPNKKATASEQDTSFDKEEPSMLDQLKELTGKQPKSERPLNEKPSWLKEDSKKKRATKPKQKKPPWLNLLDDEVNKSDSSIPEEEEADPLDTGNPWPGMLRRSSADRRPSQEILDYDETTLEPTGRRSRNQAPNQPKIAAMADDMEELRWRQKAAEGGMSDEDHMSPPARFDKRPHQSRSHQESSLEQSWTSLSLFDKFQKGRLASNVNLDVEGDVLDTILSGRRSKTQEEEDADNDDTSSEEFEIPLLPVGHCMTINIKTTWGDRHYVGLNGIEIFQSSGEHVQVSKVTAEPSDLNMLPEHTNDPRVVLNLINGVNCTRDDIHMWLAPFTPGRVHLITMTFDHPVKVAMIRIWNYNKSRIHSFRGAKDIEISLDDNNIFKGEISRASGALQGDPSSFGDTILFTEDEEILELISKNDEVYVAAEDWFSSSMDDDAAPPTRPRTADVSEVGETNDDCPAEQSPSRKIRTHAGRVWPTRGKSPPPKSHDTTTSDHALHRADPGAESSWMTQPQDAVFRGRYLKLNFTVTWGDIYYLGMTGLEIMDIEGDAIPMTMDMIDAYPRDLNQLPDYGTDDRTLDKLLDGTNVTSSDEHMWMIPFSEGGDHFLTVDFGREVQMTGLRIWNYNKSPEDTYRGAKIVHVWIDGQQVSPAEGYLIRKGPGKCYFDFAQDISFVSQTNWQAVVGRQQRAVPDSLRQSQVALEVPSQEYIPMHMPCGFVFQLQLLSTYGDLYYVGLNGLEFYDAQGEKMELTESNIAAYPPSVNVLEGVSDDTRTPEKLIDGVNNTVDGGHIWLAPILPTVINRVYVIFDEPATVSMIKLWNYSKTPTRGVKDFGLLVDDLLVYQGILGQVTSAARGILPSMDVPIPYHTILFADNAELRRRERHTILQNQQQEQDVQMTDDHQVIAHFKNPKKSTNKTVDQALRPKTSVNPQGTTRRR</sequence>
<dbReference type="OrthoDB" id="304622at2759"/>
<name>A0A7M7NY85_STRPU</name>
<evidence type="ECO:0000259" key="2">
    <source>
        <dbReference type="Pfam" id="PF14652"/>
    </source>
</evidence>
<feature type="region of interest" description="Disordered" evidence="1">
    <location>
        <begin position="1029"/>
        <end position="1106"/>
    </location>
</feature>
<dbReference type="EnsemblMetazoa" id="XM_030985184">
    <property type="protein sequence ID" value="XP_030841044"/>
    <property type="gene ID" value="LOC580565"/>
</dbReference>